<protein>
    <recommendedName>
        <fullName evidence="1">Retrotransposon gag domain-containing protein</fullName>
    </recommendedName>
</protein>
<dbReference type="InterPro" id="IPR005162">
    <property type="entry name" value="Retrotrans_gag_dom"/>
</dbReference>
<name>A0A0L9UXE6_PHAAN</name>
<dbReference type="OMA" id="RMKITAI"/>
<accession>A0A0L9UXE6</accession>
<feature type="domain" description="Retrotransposon gag" evidence="1">
    <location>
        <begin position="14"/>
        <end position="90"/>
    </location>
</feature>
<dbReference type="Proteomes" id="UP000053144">
    <property type="component" value="Chromosome 7"/>
</dbReference>
<dbReference type="AlphaFoldDB" id="A0A0L9UXE6"/>
<dbReference type="Pfam" id="PF03732">
    <property type="entry name" value="Retrotrans_gag"/>
    <property type="match status" value="1"/>
</dbReference>
<sequence>MRPAGISKETVLTKMFPMSLQDEARDWFIYQYPFNSWQETQQKFFDKFFPAAKVTSIRMKITAIEQFQEESLADYWERFNRLCITCPNHQIP</sequence>
<gene>
    <name evidence="2" type="ORF">LR48_Vigan07g092300</name>
</gene>
<evidence type="ECO:0000313" key="3">
    <source>
        <dbReference type="Proteomes" id="UP000053144"/>
    </source>
</evidence>
<evidence type="ECO:0000313" key="2">
    <source>
        <dbReference type="EMBL" id="KOM47219.1"/>
    </source>
</evidence>
<dbReference type="Gramene" id="KOM47219">
    <property type="protein sequence ID" value="KOM47219"/>
    <property type="gene ID" value="LR48_Vigan07g092300"/>
</dbReference>
<organism evidence="2 3">
    <name type="scientific">Phaseolus angularis</name>
    <name type="common">Azuki bean</name>
    <name type="synonym">Vigna angularis</name>
    <dbReference type="NCBI Taxonomy" id="3914"/>
    <lineage>
        <taxon>Eukaryota</taxon>
        <taxon>Viridiplantae</taxon>
        <taxon>Streptophyta</taxon>
        <taxon>Embryophyta</taxon>
        <taxon>Tracheophyta</taxon>
        <taxon>Spermatophyta</taxon>
        <taxon>Magnoliopsida</taxon>
        <taxon>eudicotyledons</taxon>
        <taxon>Gunneridae</taxon>
        <taxon>Pentapetalae</taxon>
        <taxon>rosids</taxon>
        <taxon>fabids</taxon>
        <taxon>Fabales</taxon>
        <taxon>Fabaceae</taxon>
        <taxon>Papilionoideae</taxon>
        <taxon>50 kb inversion clade</taxon>
        <taxon>NPAAA clade</taxon>
        <taxon>indigoferoid/millettioid clade</taxon>
        <taxon>Phaseoleae</taxon>
        <taxon>Vigna</taxon>
    </lineage>
</organism>
<dbReference type="PANTHER" id="PTHR33223:SF3">
    <property type="match status" value="1"/>
</dbReference>
<dbReference type="EMBL" id="CM003377">
    <property type="protein sequence ID" value="KOM47219.1"/>
    <property type="molecule type" value="Genomic_DNA"/>
</dbReference>
<proteinExistence type="predicted"/>
<dbReference type="PANTHER" id="PTHR33223">
    <property type="entry name" value="CCHC-TYPE DOMAIN-CONTAINING PROTEIN"/>
    <property type="match status" value="1"/>
</dbReference>
<evidence type="ECO:0000259" key="1">
    <source>
        <dbReference type="Pfam" id="PF03732"/>
    </source>
</evidence>
<reference evidence="3" key="1">
    <citation type="journal article" date="2015" name="Proc. Natl. Acad. Sci. U.S.A.">
        <title>Genome sequencing of adzuki bean (Vigna angularis) provides insight into high starch and low fat accumulation and domestication.</title>
        <authorList>
            <person name="Yang K."/>
            <person name="Tian Z."/>
            <person name="Chen C."/>
            <person name="Luo L."/>
            <person name="Zhao B."/>
            <person name="Wang Z."/>
            <person name="Yu L."/>
            <person name="Li Y."/>
            <person name="Sun Y."/>
            <person name="Li W."/>
            <person name="Chen Y."/>
            <person name="Li Y."/>
            <person name="Zhang Y."/>
            <person name="Ai D."/>
            <person name="Zhao J."/>
            <person name="Shang C."/>
            <person name="Ma Y."/>
            <person name="Wu B."/>
            <person name="Wang M."/>
            <person name="Gao L."/>
            <person name="Sun D."/>
            <person name="Zhang P."/>
            <person name="Guo F."/>
            <person name="Wang W."/>
            <person name="Li Y."/>
            <person name="Wang J."/>
            <person name="Varshney R.K."/>
            <person name="Wang J."/>
            <person name="Ling H.Q."/>
            <person name="Wan P."/>
        </authorList>
    </citation>
    <scope>NUCLEOTIDE SEQUENCE</scope>
    <source>
        <strain evidence="3">cv. Jingnong 6</strain>
    </source>
</reference>